<keyword evidence="3" id="KW-1185">Reference proteome</keyword>
<evidence type="ECO:0000313" key="3">
    <source>
        <dbReference type="Proteomes" id="UP000307087"/>
    </source>
</evidence>
<dbReference type="EMBL" id="STGW01000003">
    <property type="protein sequence ID" value="THV16014.1"/>
    <property type="molecule type" value="Genomic_DNA"/>
</dbReference>
<dbReference type="Proteomes" id="UP000307087">
    <property type="component" value="Unassembled WGS sequence"/>
</dbReference>
<keyword evidence="1" id="KW-1133">Transmembrane helix</keyword>
<dbReference type="RefSeq" id="WP_136562109.1">
    <property type="nucleotide sequence ID" value="NZ_BAABLS010000010.1"/>
</dbReference>
<feature type="transmembrane region" description="Helical" evidence="1">
    <location>
        <begin position="99"/>
        <end position="120"/>
    </location>
</feature>
<gene>
    <name evidence="2" type="ORF">E9934_06660</name>
</gene>
<sequence>MSAPTARLLFRIAALFNAGAVLLFLPVLGLADRAGLEGAPTGTTFEYVGIAAVGIFGVGYWIAAAAPERHRDIVWLGLAGKVLAVSIVISNLVEGDVNGRLAAVVAGDIVFCVLFTWYLASNRPATDTSAPAPSTAAQRSARA</sequence>
<dbReference type="OrthoDB" id="5739480at2"/>
<comment type="caution">
    <text evidence="2">The sequence shown here is derived from an EMBL/GenBank/DDBJ whole genome shotgun (WGS) entry which is preliminary data.</text>
</comment>
<evidence type="ECO:0000313" key="2">
    <source>
        <dbReference type="EMBL" id="THV16014.1"/>
    </source>
</evidence>
<name>A0A4S8NLW6_9ACTN</name>
<proteinExistence type="predicted"/>
<evidence type="ECO:0000256" key="1">
    <source>
        <dbReference type="SAM" id="Phobius"/>
    </source>
</evidence>
<protein>
    <submittedName>
        <fullName evidence="2">Uncharacterized protein</fullName>
    </submittedName>
</protein>
<feature type="transmembrane region" description="Helical" evidence="1">
    <location>
        <begin position="73"/>
        <end position="93"/>
    </location>
</feature>
<accession>A0A4S8NLW6</accession>
<organism evidence="2 3">
    <name type="scientific">Nocardioides caeni</name>
    <dbReference type="NCBI Taxonomy" id="574700"/>
    <lineage>
        <taxon>Bacteria</taxon>
        <taxon>Bacillati</taxon>
        <taxon>Actinomycetota</taxon>
        <taxon>Actinomycetes</taxon>
        <taxon>Propionibacteriales</taxon>
        <taxon>Nocardioidaceae</taxon>
        <taxon>Nocardioides</taxon>
    </lineage>
</organism>
<dbReference type="AlphaFoldDB" id="A0A4S8NLW6"/>
<reference evidence="2 3" key="1">
    <citation type="journal article" date="2009" name="Int. J. Syst. Evol. Microbiol.">
        <title>Nocardioides caeni sp. nov., isolated from wastewater.</title>
        <authorList>
            <person name="Yoon J.H."/>
            <person name="Kang S.J."/>
            <person name="Park S."/>
            <person name="Kim W."/>
            <person name="Oh T.K."/>
        </authorList>
    </citation>
    <scope>NUCLEOTIDE SEQUENCE [LARGE SCALE GENOMIC DNA]</scope>
    <source>
        <strain evidence="2 3">DSM 23134</strain>
    </source>
</reference>
<feature type="transmembrane region" description="Helical" evidence="1">
    <location>
        <begin position="47"/>
        <end position="66"/>
    </location>
</feature>
<keyword evidence="1" id="KW-0472">Membrane</keyword>
<keyword evidence="1" id="KW-0812">Transmembrane</keyword>